<dbReference type="AlphaFoldDB" id="A0A1D6NY96"/>
<dbReference type="EMBL" id="CM000785">
    <property type="protein sequence ID" value="AQL02972.1"/>
    <property type="molecule type" value="Genomic_DNA"/>
</dbReference>
<gene>
    <name evidence="3" type="ORF">ZEAMMB73_Zm00001d031442</name>
    <name evidence="4" type="ORF">ZEAMMB73_Zm00001d041234</name>
    <name evidence="1" type="ORF">ZEAMMB73_Zm00001d045683</name>
    <name evidence="2" type="ORF">ZEAMMB73_Zm00001d045684</name>
</gene>
<reference evidence="2" key="1">
    <citation type="submission" date="2015-12" db="EMBL/GenBank/DDBJ databases">
        <title>Update maize B73 reference genome by single molecule sequencing technologies.</title>
        <authorList>
            <consortium name="Maize Genome Sequencing Project"/>
            <person name="Ware D."/>
        </authorList>
    </citation>
    <scope>NUCLEOTIDE SEQUENCE</scope>
    <source>
        <tissue evidence="2">Seedling</tissue>
    </source>
</reference>
<protein>
    <submittedName>
        <fullName evidence="2">Uncharacterized protein</fullName>
    </submittedName>
</protein>
<sequence>MTQILQELKDQTCAQDLNEIGLRLRRKECLMICI</sequence>
<organism evidence="2">
    <name type="scientific">Zea mays</name>
    <name type="common">Maize</name>
    <dbReference type="NCBI Taxonomy" id="4577"/>
    <lineage>
        <taxon>Eukaryota</taxon>
        <taxon>Viridiplantae</taxon>
        <taxon>Streptophyta</taxon>
        <taxon>Embryophyta</taxon>
        <taxon>Tracheophyta</taxon>
        <taxon>Spermatophyta</taxon>
        <taxon>Magnoliopsida</taxon>
        <taxon>Liliopsida</taxon>
        <taxon>Poales</taxon>
        <taxon>Poaceae</taxon>
        <taxon>PACMAD clade</taxon>
        <taxon>Panicoideae</taxon>
        <taxon>Andropogonodae</taxon>
        <taxon>Andropogoneae</taxon>
        <taxon>Tripsacinae</taxon>
        <taxon>Zea</taxon>
    </lineage>
</organism>
<dbReference type="SMR" id="A0A1D6NY96"/>
<evidence type="ECO:0000313" key="3">
    <source>
        <dbReference type="EMBL" id="ONM02872.1"/>
    </source>
</evidence>
<dbReference type="EMBL" id="CM000785">
    <property type="protein sequence ID" value="AQL02973.1"/>
    <property type="molecule type" value="Genomic_DNA"/>
</dbReference>
<evidence type="ECO:0000313" key="4">
    <source>
        <dbReference type="EMBL" id="ONM32711.1"/>
    </source>
</evidence>
<name>A0A1D6NY96_MAIZE</name>
<evidence type="ECO:0000313" key="1">
    <source>
        <dbReference type="EMBL" id="AQL02972.1"/>
    </source>
</evidence>
<proteinExistence type="predicted"/>
<dbReference type="EMBL" id="CM007649">
    <property type="protein sequence ID" value="ONM32711.1"/>
    <property type="molecule type" value="Genomic_DNA"/>
</dbReference>
<dbReference type="EMBL" id="CM007647">
    <property type="protein sequence ID" value="ONM02872.1"/>
    <property type="molecule type" value="Genomic_DNA"/>
</dbReference>
<accession>A0A1D6NY96</accession>
<dbReference type="InParanoid" id="A0A1D6NY96"/>
<evidence type="ECO:0000313" key="2">
    <source>
        <dbReference type="EMBL" id="AQL02973.1"/>
    </source>
</evidence>